<dbReference type="PANTHER" id="PTHR43213">
    <property type="entry name" value="BIFUNCTIONAL DTTP/UTP PYROPHOSPHATASE/METHYLTRANSFERASE PROTEIN-RELATED"/>
    <property type="match status" value="1"/>
</dbReference>
<dbReference type="EC" id="3.6.1.9" evidence="4"/>
<comment type="function">
    <text evidence="4">Nucleoside triphosphate pyrophosphatase that hydrolyzes dTTP and UTP. May have a dual role in cell division arrest and in preventing the incorporation of modified nucleotides into cellular nucleic acids.</text>
</comment>
<comment type="caution">
    <text evidence="5">The sequence shown here is derived from an EMBL/GenBank/DDBJ whole genome shotgun (WGS) entry which is preliminary data.</text>
</comment>
<keyword evidence="4" id="KW-0963">Cytoplasm</keyword>
<keyword evidence="6" id="KW-1185">Reference proteome</keyword>
<evidence type="ECO:0000256" key="4">
    <source>
        <dbReference type="HAMAP-Rule" id="MF_00528"/>
    </source>
</evidence>
<feature type="active site" description="Proton acceptor" evidence="4">
    <location>
        <position position="75"/>
    </location>
</feature>
<reference evidence="5 6" key="1">
    <citation type="submission" date="2016-10" db="EMBL/GenBank/DDBJ databases">
        <authorList>
            <person name="Varghese N."/>
            <person name="Submissions S."/>
        </authorList>
    </citation>
    <scope>NUCLEOTIDE SEQUENCE [LARGE SCALE GENOMIC DNA]</scope>
    <source>
        <strain evidence="5 6">DSM 17997</strain>
    </source>
</reference>
<gene>
    <name evidence="5" type="ORF">SAMN05444412_10550</name>
</gene>
<evidence type="ECO:0000313" key="5">
    <source>
        <dbReference type="EMBL" id="SDZ05139.1"/>
    </source>
</evidence>
<dbReference type="RefSeq" id="WP_019599496.1">
    <property type="nucleotide sequence ID" value="NZ_FNQC01000005.1"/>
</dbReference>
<comment type="subcellular location">
    <subcellularLocation>
        <location evidence="4">Cytoplasm</location>
    </subcellularLocation>
</comment>
<dbReference type="InterPro" id="IPR003697">
    <property type="entry name" value="Maf-like"/>
</dbReference>
<accession>A0A1H3PXN6</accession>
<evidence type="ECO:0000256" key="3">
    <source>
        <dbReference type="ARBA" id="ARBA00023080"/>
    </source>
</evidence>
<dbReference type="Proteomes" id="UP000199663">
    <property type="component" value="Unassembled WGS sequence"/>
</dbReference>
<dbReference type="EMBL" id="FNQC01000005">
    <property type="protein sequence ID" value="SDZ05139.1"/>
    <property type="molecule type" value="Genomic_DNA"/>
</dbReference>
<comment type="cofactor">
    <cofactor evidence="1 4">
        <name>a divalent metal cation</name>
        <dbReference type="ChEBI" id="CHEBI:60240"/>
    </cofactor>
</comment>
<dbReference type="Gene3D" id="3.90.950.10">
    <property type="match status" value="1"/>
</dbReference>
<evidence type="ECO:0000256" key="2">
    <source>
        <dbReference type="ARBA" id="ARBA00022801"/>
    </source>
</evidence>
<keyword evidence="2 4" id="KW-0378">Hydrolase</keyword>
<feature type="site" description="Important for substrate specificity" evidence="4">
    <location>
        <position position="17"/>
    </location>
</feature>
<dbReference type="Pfam" id="PF02545">
    <property type="entry name" value="Maf"/>
    <property type="match status" value="1"/>
</dbReference>
<dbReference type="HAMAP" id="MF_00528">
    <property type="entry name" value="Maf"/>
    <property type="match status" value="1"/>
</dbReference>
<dbReference type="CDD" id="cd00555">
    <property type="entry name" value="Maf"/>
    <property type="match status" value="1"/>
</dbReference>
<comment type="caution">
    <text evidence="4">Lacks conserved residue(s) required for the propagation of feature annotation.</text>
</comment>
<organism evidence="5 6">
    <name type="scientific">Rhodonellum ikkaensis</name>
    <dbReference type="NCBI Taxonomy" id="336829"/>
    <lineage>
        <taxon>Bacteria</taxon>
        <taxon>Pseudomonadati</taxon>
        <taxon>Bacteroidota</taxon>
        <taxon>Cytophagia</taxon>
        <taxon>Cytophagales</taxon>
        <taxon>Cytophagaceae</taxon>
        <taxon>Rhodonellum</taxon>
    </lineage>
</organism>
<dbReference type="SUPFAM" id="SSF52972">
    <property type="entry name" value="ITPase-like"/>
    <property type="match status" value="1"/>
</dbReference>
<comment type="catalytic activity">
    <reaction evidence="4">
        <text>UTP + H2O = UMP + diphosphate + H(+)</text>
        <dbReference type="Rhea" id="RHEA:29395"/>
        <dbReference type="ChEBI" id="CHEBI:15377"/>
        <dbReference type="ChEBI" id="CHEBI:15378"/>
        <dbReference type="ChEBI" id="CHEBI:33019"/>
        <dbReference type="ChEBI" id="CHEBI:46398"/>
        <dbReference type="ChEBI" id="CHEBI:57865"/>
        <dbReference type="EC" id="3.6.1.9"/>
    </reaction>
</comment>
<name>A0A1H3PXN6_9BACT</name>
<keyword evidence="3 4" id="KW-0546">Nucleotide metabolism</keyword>
<dbReference type="InterPro" id="IPR029001">
    <property type="entry name" value="ITPase-like_fam"/>
</dbReference>
<dbReference type="PIRSF" id="PIRSF006305">
    <property type="entry name" value="Maf"/>
    <property type="match status" value="1"/>
</dbReference>
<comment type="similarity">
    <text evidence="4">Belongs to the Maf family. YhdE subfamily.</text>
</comment>
<dbReference type="PANTHER" id="PTHR43213:SF5">
    <property type="entry name" value="BIFUNCTIONAL DTTP_UTP PYROPHOSPHATASE_METHYLTRANSFERASE PROTEIN-RELATED"/>
    <property type="match status" value="1"/>
</dbReference>
<proteinExistence type="inferred from homology"/>
<comment type="catalytic activity">
    <reaction evidence="4">
        <text>dTTP + H2O = dTMP + diphosphate + H(+)</text>
        <dbReference type="Rhea" id="RHEA:28534"/>
        <dbReference type="ChEBI" id="CHEBI:15377"/>
        <dbReference type="ChEBI" id="CHEBI:15378"/>
        <dbReference type="ChEBI" id="CHEBI:33019"/>
        <dbReference type="ChEBI" id="CHEBI:37568"/>
        <dbReference type="ChEBI" id="CHEBI:63528"/>
        <dbReference type="EC" id="3.6.1.9"/>
    </reaction>
</comment>
<feature type="site" description="Important for substrate specificity" evidence="4">
    <location>
        <position position="76"/>
    </location>
</feature>
<evidence type="ECO:0000256" key="1">
    <source>
        <dbReference type="ARBA" id="ARBA00001968"/>
    </source>
</evidence>
<dbReference type="NCBIfam" id="TIGR00172">
    <property type="entry name" value="maf"/>
    <property type="match status" value="1"/>
</dbReference>
<protein>
    <recommendedName>
        <fullName evidence="4">dTTP/UTP pyrophosphatase</fullName>
        <shortName evidence="4">dTTPase/UTPase</shortName>
        <ecNumber evidence="4">3.6.1.9</ecNumber>
    </recommendedName>
    <alternativeName>
        <fullName evidence="4">Nucleoside triphosphate pyrophosphatase</fullName>
    </alternativeName>
    <alternativeName>
        <fullName evidence="4">Nucleotide pyrophosphatase</fullName>
        <shortName evidence="4">Nucleotide PPase</shortName>
    </alternativeName>
</protein>
<evidence type="ECO:0000313" key="6">
    <source>
        <dbReference type="Proteomes" id="UP000199663"/>
    </source>
</evidence>
<sequence length="193" mass="21741">MIPLIDKKIILASKSPRRSELLRGLGLEFEIKTKDTEEDFPSEMPVGEVAGFLSEKKAMAFAEELQEGELVIAADTIVVLGNQILGKPTDAKGAFEMLTALSNRTHEVITGVTLMDKERILTFQDIAKVYFKPITELEIQYYIEKYKPFDKAGAYGIQEWIGFVAVDKIEGSYYTVMGLPVHRVYKELSLWGQ</sequence>
<feature type="site" description="Important for substrate specificity" evidence="4">
    <location>
        <position position="158"/>
    </location>
</feature>